<keyword evidence="5" id="KW-0460">Magnesium</keyword>
<dbReference type="PANTHER" id="PTHR11236:SF48">
    <property type="entry name" value="ISOCHORISMATE SYNTHASE MENF"/>
    <property type="match status" value="1"/>
</dbReference>
<keyword evidence="11" id="KW-0934">Plastid</keyword>
<dbReference type="GO" id="GO:0000162">
    <property type="term" value="P:L-tryptophan biosynthetic process"/>
    <property type="evidence" value="ECO:0007669"/>
    <property type="project" value="TreeGrafter"/>
</dbReference>
<gene>
    <name evidence="11" type="primary">trpE</name>
    <name evidence="11" type="ORF">PLO_603</name>
</gene>
<protein>
    <recommendedName>
        <fullName evidence="3">Anthranilate synthase component 1</fullName>
    </recommendedName>
</protein>
<evidence type="ECO:0000313" key="11">
    <source>
        <dbReference type="EMBL" id="AUG32589.1"/>
    </source>
</evidence>
<dbReference type="Pfam" id="PF04715">
    <property type="entry name" value="Anth_synt_I_N"/>
    <property type="match status" value="1"/>
</dbReference>
<evidence type="ECO:0000256" key="1">
    <source>
        <dbReference type="ARBA" id="ARBA00001946"/>
    </source>
</evidence>
<evidence type="ECO:0000256" key="3">
    <source>
        <dbReference type="ARBA" id="ARBA00020653"/>
    </source>
</evidence>
<dbReference type="GO" id="GO:0004049">
    <property type="term" value="F:anthranilate synthase activity"/>
    <property type="evidence" value="ECO:0007669"/>
    <property type="project" value="UniProtKB-EC"/>
</dbReference>
<comment type="function">
    <text evidence="7">Part of a heterotetrameric complex that catalyzes the two-step biosynthesis of anthranilate, an intermediate in the biosynthesis of L-tryptophan. In the first step, the glutamine-binding beta subunit (TrpG) of anthranilate synthase (AS) provides the glutamine amidotransferase activity which generates ammonia as a substrate that, along with chorismate, is used in the second step, catalyzed by the large alpha subunit of AS (TrpE) to produce anthranilate. In the absence of TrpG, TrpE can synthesize anthranilate directly from chorismate and high concentrations of ammonia.</text>
</comment>
<evidence type="ECO:0000256" key="5">
    <source>
        <dbReference type="ARBA" id="ARBA00022842"/>
    </source>
</evidence>
<evidence type="ECO:0000256" key="2">
    <source>
        <dbReference type="ARBA" id="ARBA00011575"/>
    </source>
</evidence>
<proteinExistence type="predicted"/>
<comment type="cofactor">
    <cofactor evidence="1">
        <name>Mg(2+)</name>
        <dbReference type="ChEBI" id="CHEBI:18420"/>
    </cofactor>
</comment>
<comment type="subunit">
    <text evidence="2">Heterotetramer consisting of two non-identical subunits: a beta subunit (TrpG) and a large alpha subunit (TrpE).</text>
</comment>
<dbReference type="InterPro" id="IPR005801">
    <property type="entry name" value="ADC_synthase"/>
</dbReference>
<organism evidence="11">
    <name type="scientific">Paulinella longichromatophora</name>
    <dbReference type="NCBI Taxonomy" id="1708747"/>
    <lineage>
        <taxon>Eukaryota</taxon>
        <taxon>Sar</taxon>
        <taxon>Rhizaria</taxon>
        <taxon>Cercozoa</taxon>
        <taxon>Imbricatea</taxon>
        <taxon>Silicofilosea</taxon>
        <taxon>Euglyphida</taxon>
        <taxon>Paulinellidae</taxon>
        <taxon>Paulinella</taxon>
    </lineage>
</organism>
<comment type="catalytic activity">
    <reaction evidence="8">
        <text>chorismate + L-glutamine = anthranilate + pyruvate + L-glutamate + H(+)</text>
        <dbReference type="Rhea" id="RHEA:21732"/>
        <dbReference type="ChEBI" id="CHEBI:15361"/>
        <dbReference type="ChEBI" id="CHEBI:15378"/>
        <dbReference type="ChEBI" id="CHEBI:16567"/>
        <dbReference type="ChEBI" id="CHEBI:29748"/>
        <dbReference type="ChEBI" id="CHEBI:29985"/>
        <dbReference type="ChEBI" id="CHEBI:58359"/>
        <dbReference type="EC" id="4.1.3.27"/>
    </reaction>
</comment>
<dbReference type="Gene3D" id="3.60.120.10">
    <property type="entry name" value="Anthranilate synthase"/>
    <property type="match status" value="1"/>
</dbReference>
<evidence type="ECO:0000256" key="8">
    <source>
        <dbReference type="ARBA" id="ARBA00047683"/>
    </source>
</evidence>
<dbReference type="Pfam" id="PF00425">
    <property type="entry name" value="Chorismate_bind"/>
    <property type="match status" value="1"/>
</dbReference>
<name>A0A2H4ZQ11_9EUKA</name>
<dbReference type="SUPFAM" id="SSF56322">
    <property type="entry name" value="ADC synthase"/>
    <property type="match status" value="1"/>
</dbReference>
<dbReference type="EMBL" id="MG264610">
    <property type="protein sequence ID" value="AUG32589.1"/>
    <property type="molecule type" value="Genomic_DNA"/>
</dbReference>
<dbReference type="PANTHER" id="PTHR11236">
    <property type="entry name" value="AMINOBENZOATE/ANTHRANILATE SYNTHASE"/>
    <property type="match status" value="1"/>
</dbReference>
<dbReference type="PRINTS" id="PR00095">
    <property type="entry name" value="ANTSNTHASEI"/>
</dbReference>
<evidence type="ECO:0000259" key="10">
    <source>
        <dbReference type="Pfam" id="PF04715"/>
    </source>
</evidence>
<dbReference type="AlphaFoldDB" id="A0A2H4ZQ11"/>
<dbReference type="InterPro" id="IPR019999">
    <property type="entry name" value="Anth_synth_I-like"/>
</dbReference>
<keyword evidence="6" id="KW-0456">Lyase</keyword>
<evidence type="ECO:0000256" key="6">
    <source>
        <dbReference type="ARBA" id="ARBA00023239"/>
    </source>
</evidence>
<evidence type="ECO:0000256" key="4">
    <source>
        <dbReference type="ARBA" id="ARBA00022723"/>
    </source>
</evidence>
<dbReference type="InterPro" id="IPR015890">
    <property type="entry name" value="Chorismate_C"/>
</dbReference>
<evidence type="ECO:0000256" key="7">
    <source>
        <dbReference type="ARBA" id="ARBA00025634"/>
    </source>
</evidence>
<sequence length="525" mass="58524">MHKGALSPPFFSYYRLPVSAMSSLDRETFLQQVADGNNFVPVTHHWPADLETPLTTWLKVGTKTSHGVLLESVEGGERLGRWSFVVSDPLWTLTVRGDQIHQHMRDSKQDRITQGNPFEVLRNALVSYKPAPLPSLPPLGQLFGFWGYELISWIESTVPVHPRYLDDPPDGCWMLADSILIFDQVKRQITAVVYADLTSGQNPELAFSTAKKRIQELELLLRAPLSSAASLTWQANPPLSISSRSNRTQRDFETAVTHSREHISAGDIFQIVISQKLECSFYRDPFEIYRSLRMVNPSPYMAFFNFGEWHLIGSSPEVMVKAEPNEEGIRASLRPIAGTRPRGNNESEDYRLELDLLADPKERAEHVMLVDLGRNDLGRVSIPGSVKVADLMIIERYSHVMHIVSQLYGQLDPHHGIWDLLMASFPAGTVSGAPKIRAMQLIYDYEPGSRGPYSGVYGSVDLTGALNTAITIRSMIVSSQKGGGWRVQVQSGAGIVADSKPRAEYQETLNKARGLLKALACLVNS</sequence>
<dbReference type="InterPro" id="IPR006805">
    <property type="entry name" value="Anth_synth_I_N"/>
</dbReference>
<accession>A0A2H4ZQ11</accession>
<geneLocation type="plastid" evidence="11"/>
<dbReference type="GO" id="GO:0046872">
    <property type="term" value="F:metal ion binding"/>
    <property type="evidence" value="ECO:0007669"/>
    <property type="project" value="UniProtKB-KW"/>
</dbReference>
<evidence type="ECO:0000259" key="9">
    <source>
        <dbReference type="Pfam" id="PF00425"/>
    </source>
</evidence>
<reference evidence="11" key="1">
    <citation type="submission" date="2017-10" db="EMBL/GenBank/DDBJ databases">
        <title>Paulinella longichromatophora chromatophore genome.</title>
        <authorList>
            <person name="Lhee D."/>
            <person name="Yoon H.S."/>
        </authorList>
    </citation>
    <scope>NUCLEOTIDE SEQUENCE</scope>
</reference>
<keyword evidence="4" id="KW-0479">Metal-binding</keyword>
<feature type="domain" description="Chorismate-utilising enzyme C-terminal" evidence="9">
    <location>
        <begin position="249"/>
        <end position="511"/>
    </location>
</feature>
<feature type="domain" description="Anthranilate synthase component I N-terminal" evidence="10">
    <location>
        <begin position="49"/>
        <end position="190"/>
    </location>
</feature>